<dbReference type="EMBL" id="NEDP02076673">
    <property type="protein sequence ID" value="OWF36122.1"/>
    <property type="molecule type" value="Genomic_DNA"/>
</dbReference>
<evidence type="ECO:0000313" key="3">
    <source>
        <dbReference type="Proteomes" id="UP000242188"/>
    </source>
</evidence>
<protein>
    <submittedName>
        <fullName evidence="2">Uncharacterized protein</fullName>
    </submittedName>
</protein>
<name>A0A210PI10_MIZYE</name>
<comment type="caution">
    <text evidence="2">The sequence shown here is derived from an EMBL/GenBank/DDBJ whole genome shotgun (WGS) entry which is preliminary data.</text>
</comment>
<proteinExistence type="predicted"/>
<keyword evidence="3" id="KW-1185">Reference proteome</keyword>
<dbReference type="AlphaFoldDB" id="A0A210PI10"/>
<organism evidence="2 3">
    <name type="scientific">Mizuhopecten yessoensis</name>
    <name type="common">Japanese scallop</name>
    <name type="synonym">Patinopecten yessoensis</name>
    <dbReference type="NCBI Taxonomy" id="6573"/>
    <lineage>
        <taxon>Eukaryota</taxon>
        <taxon>Metazoa</taxon>
        <taxon>Spiralia</taxon>
        <taxon>Lophotrochozoa</taxon>
        <taxon>Mollusca</taxon>
        <taxon>Bivalvia</taxon>
        <taxon>Autobranchia</taxon>
        <taxon>Pteriomorphia</taxon>
        <taxon>Pectinida</taxon>
        <taxon>Pectinoidea</taxon>
        <taxon>Pectinidae</taxon>
        <taxon>Mizuhopecten</taxon>
    </lineage>
</organism>
<feature type="compositionally biased region" description="Basic and acidic residues" evidence="1">
    <location>
        <begin position="46"/>
        <end position="55"/>
    </location>
</feature>
<accession>A0A210PI10</accession>
<reference evidence="2 3" key="1">
    <citation type="journal article" date="2017" name="Nat. Ecol. Evol.">
        <title>Scallop genome provides insights into evolution of bilaterian karyotype and development.</title>
        <authorList>
            <person name="Wang S."/>
            <person name="Zhang J."/>
            <person name="Jiao W."/>
            <person name="Li J."/>
            <person name="Xun X."/>
            <person name="Sun Y."/>
            <person name="Guo X."/>
            <person name="Huan P."/>
            <person name="Dong B."/>
            <person name="Zhang L."/>
            <person name="Hu X."/>
            <person name="Sun X."/>
            <person name="Wang J."/>
            <person name="Zhao C."/>
            <person name="Wang Y."/>
            <person name="Wang D."/>
            <person name="Huang X."/>
            <person name="Wang R."/>
            <person name="Lv J."/>
            <person name="Li Y."/>
            <person name="Zhang Z."/>
            <person name="Liu B."/>
            <person name="Lu W."/>
            <person name="Hui Y."/>
            <person name="Liang J."/>
            <person name="Zhou Z."/>
            <person name="Hou R."/>
            <person name="Li X."/>
            <person name="Liu Y."/>
            <person name="Li H."/>
            <person name="Ning X."/>
            <person name="Lin Y."/>
            <person name="Zhao L."/>
            <person name="Xing Q."/>
            <person name="Dou J."/>
            <person name="Li Y."/>
            <person name="Mao J."/>
            <person name="Guo H."/>
            <person name="Dou H."/>
            <person name="Li T."/>
            <person name="Mu C."/>
            <person name="Jiang W."/>
            <person name="Fu Q."/>
            <person name="Fu X."/>
            <person name="Miao Y."/>
            <person name="Liu J."/>
            <person name="Yu Q."/>
            <person name="Li R."/>
            <person name="Liao H."/>
            <person name="Li X."/>
            <person name="Kong Y."/>
            <person name="Jiang Z."/>
            <person name="Chourrout D."/>
            <person name="Li R."/>
            <person name="Bao Z."/>
        </authorList>
    </citation>
    <scope>NUCLEOTIDE SEQUENCE [LARGE SCALE GENOMIC DNA]</scope>
    <source>
        <strain evidence="2 3">PY_sf001</strain>
    </source>
</reference>
<gene>
    <name evidence="2" type="ORF">KP79_PYT10965</name>
</gene>
<evidence type="ECO:0000313" key="2">
    <source>
        <dbReference type="EMBL" id="OWF36122.1"/>
    </source>
</evidence>
<sequence length="103" mass="11396">MYFLFPLRTKPWSVTSAALKLRRLINCVGSGGHPIDESFISGLESKSAESDRQGHDNQTSIEELQGRKHSELKMVVNGTLLKLNSGARSSYYISGTHIDIEMG</sequence>
<evidence type="ECO:0000256" key="1">
    <source>
        <dbReference type="SAM" id="MobiDB-lite"/>
    </source>
</evidence>
<feature type="region of interest" description="Disordered" evidence="1">
    <location>
        <begin position="39"/>
        <end position="66"/>
    </location>
</feature>
<dbReference type="Proteomes" id="UP000242188">
    <property type="component" value="Unassembled WGS sequence"/>
</dbReference>